<sequence length="129" mass="13068">MNAYSGSDGPGGPYAAPSAAPPLGPTFGVNPADLDLAAKAAKESGEAMPGELKAIHQPSDTAVAALSGWQVGASLHNCTAAWEDLLNKLASEIDGVGLKLGQTATDYRNADKNSATNLKPYGLFPQGTS</sequence>
<evidence type="ECO:0000313" key="3">
    <source>
        <dbReference type="Proteomes" id="UP001212821"/>
    </source>
</evidence>
<dbReference type="EMBL" id="CP115452">
    <property type="protein sequence ID" value="WBP92098.1"/>
    <property type="molecule type" value="Genomic_DNA"/>
</dbReference>
<dbReference type="Proteomes" id="UP001212821">
    <property type="component" value="Plasmid punmamed3"/>
</dbReference>
<name>A0ABY7QH35_9ACTN</name>
<reference evidence="2 3" key="1">
    <citation type="submission" date="2022-12" db="EMBL/GenBank/DDBJ databases">
        <title>HUAS 3-15.</title>
        <authorList>
            <person name="Mo P."/>
        </authorList>
    </citation>
    <scope>NUCLEOTIDE SEQUENCE [LARGE SCALE GENOMIC DNA]</scope>
    <source>
        <strain evidence="2 3">HUAS 3-15</strain>
        <plasmid evidence="2 3">punmamed3</plasmid>
    </source>
</reference>
<feature type="region of interest" description="Disordered" evidence="1">
    <location>
        <begin position="1"/>
        <end position="28"/>
    </location>
</feature>
<dbReference type="Gene3D" id="1.10.287.1060">
    <property type="entry name" value="ESAT-6-like"/>
    <property type="match status" value="1"/>
</dbReference>
<keyword evidence="2" id="KW-0614">Plasmid</keyword>
<dbReference type="RefSeq" id="WP_270151805.1">
    <property type="nucleotide sequence ID" value="NZ_CP115452.1"/>
</dbReference>
<accession>A0ABY7QH35</accession>
<gene>
    <name evidence="2" type="ORF">O1G21_40930</name>
</gene>
<proteinExistence type="predicted"/>
<evidence type="ECO:0000313" key="2">
    <source>
        <dbReference type="EMBL" id="WBP92098.1"/>
    </source>
</evidence>
<keyword evidence="3" id="KW-1185">Reference proteome</keyword>
<protein>
    <recommendedName>
        <fullName evidence="4">Excreted virulence factor EspC (Type VII ESX diderm)</fullName>
    </recommendedName>
</protein>
<geneLocation type="plasmid" evidence="2 3">
    <name>punmamed3</name>
</geneLocation>
<feature type="compositionally biased region" description="Low complexity" evidence="1">
    <location>
        <begin position="1"/>
        <end position="18"/>
    </location>
</feature>
<organism evidence="2 3">
    <name type="scientific">Kitasatospora cathayae</name>
    <dbReference type="NCBI Taxonomy" id="3004092"/>
    <lineage>
        <taxon>Bacteria</taxon>
        <taxon>Bacillati</taxon>
        <taxon>Actinomycetota</taxon>
        <taxon>Actinomycetes</taxon>
        <taxon>Kitasatosporales</taxon>
        <taxon>Streptomycetaceae</taxon>
        <taxon>Kitasatospora</taxon>
    </lineage>
</organism>
<evidence type="ECO:0000256" key="1">
    <source>
        <dbReference type="SAM" id="MobiDB-lite"/>
    </source>
</evidence>
<evidence type="ECO:0008006" key="4">
    <source>
        <dbReference type="Google" id="ProtNLM"/>
    </source>
</evidence>